<proteinExistence type="predicted"/>
<dbReference type="Gene3D" id="3.30.565.10">
    <property type="entry name" value="Histidine kinase-like ATPase, C-terminal domain"/>
    <property type="match status" value="1"/>
</dbReference>
<dbReference type="SUPFAM" id="SSF55874">
    <property type="entry name" value="ATPase domain of HSP90 chaperone/DNA topoisomerase II/histidine kinase"/>
    <property type="match status" value="1"/>
</dbReference>
<feature type="transmembrane region" description="Helical" evidence="9">
    <location>
        <begin position="161"/>
        <end position="183"/>
    </location>
</feature>
<dbReference type="CDD" id="cd16917">
    <property type="entry name" value="HATPase_UhpB-NarQ-NarX-like"/>
    <property type="match status" value="1"/>
</dbReference>
<evidence type="ECO:0000313" key="14">
    <source>
        <dbReference type="Proteomes" id="UP000679725"/>
    </source>
</evidence>
<dbReference type="Pfam" id="PF07730">
    <property type="entry name" value="HisKA_3"/>
    <property type="match status" value="1"/>
</dbReference>
<keyword evidence="9" id="KW-0812">Transmembrane</keyword>
<dbReference type="PANTHER" id="PTHR24421:SF10">
    <property type="entry name" value="NITRATE_NITRITE SENSOR PROTEIN NARQ"/>
    <property type="match status" value="1"/>
</dbReference>
<dbReference type="InterPro" id="IPR011712">
    <property type="entry name" value="Sig_transdc_His_kin_sub3_dim/P"/>
</dbReference>
<reference evidence="13 14" key="1">
    <citation type="submission" date="2021-04" db="EMBL/GenBank/DDBJ databases">
        <authorList>
            <person name="Rodrigo-Torres L."/>
            <person name="Arahal R. D."/>
            <person name="Lucena T."/>
        </authorList>
    </citation>
    <scope>NUCLEOTIDE SEQUENCE [LARGE SCALE GENOMIC DNA]</scope>
    <source>
        <strain evidence="13 14">CECT 9623</strain>
    </source>
</reference>
<keyword evidence="9" id="KW-0472">Membrane</keyword>
<evidence type="ECO:0000256" key="9">
    <source>
        <dbReference type="SAM" id="Phobius"/>
    </source>
</evidence>
<protein>
    <recommendedName>
        <fullName evidence="2">histidine kinase</fullName>
        <ecNumber evidence="2">2.7.13.3</ecNumber>
    </recommendedName>
</protein>
<gene>
    <name evidence="13" type="ORF">DYBT9623_04494</name>
</gene>
<comment type="caution">
    <text evidence="13">The sequence shown here is derived from an EMBL/GenBank/DDBJ whole genome shotgun (WGS) entry which is preliminary data.</text>
</comment>
<feature type="transmembrane region" description="Helical" evidence="9">
    <location>
        <begin position="349"/>
        <end position="368"/>
    </location>
</feature>
<feature type="domain" description="Signal transduction histidine kinase subgroup 3 dimerisation and phosphoacceptor" evidence="12">
    <location>
        <begin position="395"/>
        <end position="459"/>
    </location>
</feature>
<dbReference type="EMBL" id="CAJRAU010000007">
    <property type="protein sequence ID" value="CAG5072960.1"/>
    <property type="molecule type" value="Genomic_DNA"/>
</dbReference>
<feature type="transmembrane region" description="Helical" evidence="9">
    <location>
        <begin position="195"/>
        <end position="215"/>
    </location>
</feature>
<evidence type="ECO:0000256" key="1">
    <source>
        <dbReference type="ARBA" id="ARBA00000085"/>
    </source>
</evidence>
<keyword evidence="3" id="KW-0597">Phosphoprotein</keyword>
<keyword evidence="5" id="KW-0547">Nucleotide-binding</keyword>
<evidence type="ECO:0000313" key="13">
    <source>
        <dbReference type="EMBL" id="CAG5072960.1"/>
    </source>
</evidence>
<keyword evidence="6" id="KW-0418">Kinase</keyword>
<keyword evidence="9" id="KW-1133">Transmembrane helix</keyword>
<feature type="transmembrane region" description="Helical" evidence="9">
    <location>
        <begin position="314"/>
        <end position="337"/>
    </location>
</feature>
<evidence type="ECO:0000259" key="10">
    <source>
        <dbReference type="Pfam" id="PF07695"/>
    </source>
</evidence>
<evidence type="ECO:0000256" key="3">
    <source>
        <dbReference type="ARBA" id="ARBA00022553"/>
    </source>
</evidence>
<dbReference type="InterPro" id="IPR011623">
    <property type="entry name" value="7TMR_DISM_rcpt_extracell_dom1"/>
</dbReference>
<comment type="catalytic activity">
    <reaction evidence="1">
        <text>ATP + protein L-histidine = ADP + protein N-phospho-L-histidine.</text>
        <dbReference type="EC" id="2.7.13.3"/>
    </reaction>
</comment>
<evidence type="ECO:0000256" key="7">
    <source>
        <dbReference type="ARBA" id="ARBA00022840"/>
    </source>
</evidence>
<accession>A0ABN7RCL1</accession>
<evidence type="ECO:0000256" key="8">
    <source>
        <dbReference type="ARBA" id="ARBA00023012"/>
    </source>
</evidence>
<dbReference type="InterPro" id="IPR036890">
    <property type="entry name" value="HATPase_C_sf"/>
</dbReference>
<evidence type="ECO:0000256" key="6">
    <source>
        <dbReference type="ARBA" id="ARBA00022777"/>
    </source>
</evidence>
<feature type="transmembrane region" description="Helical" evidence="9">
    <location>
        <begin position="284"/>
        <end position="307"/>
    </location>
</feature>
<sequence length="606" mass="69721">MVGKNFSTSSLTGHVYLLTTAENISIDEVKRRQEDFSLLHDEIPTLGMDSRFHWIRYQVRNASPDTKNLIADIRYNELNDVCFYVLDSIDQVTYSREHFNRKTHISKKPVHSRFFSFPLRLKPGETVSVYWRLYRRESFIVVPAGLFDQEYFFTFNATYDFFLYLSLGVFTFTFLLSLLLYIFTKYRLLLLYSGYTLFYGLSIASMEGILTQYFHLNFSLLEDNTKNVFFCCLNFFVILFAVHFLEIRSFLGRKIYRLCIAQATLVLLFGVYLLLTPFTGTTSLILSAVAMFDMLLVLSLVITALLYKKRIAILYLIAMSPLFVSASWMILTIIFGVTRTAFFYQSFPFLPFFEMIVLGIGLGYKLIIDRNHYLIGLNTLQKQFTSSIVNTQDAERQRIAADLHDDLGGTLATIRRRLWDLRFKINNENLAKELDELDPLILKSSDDLRRISHNLMPPEFERIGFANSLKQFVTEIPSQPTKFQFVVSGDVQKMPLEVELNAYRIVSEMVQNIFKHANAARASVQLLYQSDFLRVVIEDDGNGDKVEKSSVLASGMGLKNSILRADYIGASLLRESGEAGTFVILDIPYRYISNDADEPNQDTAGR</sequence>
<feature type="domain" description="7TM-DISM receptor extracellular" evidence="11">
    <location>
        <begin position="16"/>
        <end position="139"/>
    </location>
</feature>
<dbReference type="PANTHER" id="PTHR24421">
    <property type="entry name" value="NITRATE/NITRITE SENSOR PROTEIN NARX-RELATED"/>
    <property type="match status" value="1"/>
</dbReference>
<dbReference type="EC" id="2.7.13.3" evidence="2"/>
<evidence type="ECO:0000256" key="4">
    <source>
        <dbReference type="ARBA" id="ARBA00022679"/>
    </source>
</evidence>
<evidence type="ECO:0000259" key="12">
    <source>
        <dbReference type="Pfam" id="PF07730"/>
    </source>
</evidence>
<dbReference type="Gene3D" id="2.60.40.2380">
    <property type="match status" value="1"/>
</dbReference>
<evidence type="ECO:0000256" key="5">
    <source>
        <dbReference type="ARBA" id="ARBA00022741"/>
    </source>
</evidence>
<evidence type="ECO:0000256" key="2">
    <source>
        <dbReference type="ARBA" id="ARBA00012438"/>
    </source>
</evidence>
<evidence type="ECO:0000259" key="11">
    <source>
        <dbReference type="Pfam" id="PF07696"/>
    </source>
</evidence>
<dbReference type="Gene3D" id="1.20.5.1930">
    <property type="match status" value="1"/>
</dbReference>
<name>A0ABN7RCL1_9BACT</name>
<dbReference type="Proteomes" id="UP000679725">
    <property type="component" value="Unassembled WGS sequence"/>
</dbReference>
<dbReference type="Pfam" id="PF07695">
    <property type="entry name" value="7TMR-DISM_7TM"/>
    <property type="match status" value="1"/>
</dbReference>
<dbReference type="InterPro" id="IPR050482">
    <property type="entry name" value="Sensor_HK_TwoCompSys"/>
</dbReference>
<feature type="transmembrane region" description="Helical" evidence="9">
    <location>
        <begin position="258"/>
        <end position="278"/>
    </location>
</feature>
<feature type="transmembrane region" description="Helical" evidence="9">
    <location>
        <begin position="227"/>
        <end position="246"/>
    </location>
</feature>
<dbReference type="Pfam" id="PF07696">
    <property type="entry name" value="7TMR-DISMED2"/>
    <property type="match status" value="1"/>
</dbReference>
<keyword evidence="7" id="KW-0067">ATP-binding</keyword>
<keyword evidence="8" id="KW-0902">Two-component regulatory system</keyword>
<organism evidence="13 14">
    <name type="scientific">Dyadobacter linearis</name>
    <dbReference type="NCBI Taxonomy" id="2823330"/>
    <lineage>
        <taxon>Bacteria</taxon>
        <taxon>Pseudomonadati</taxon>
        <taxon>Bacteroidota</taxon>
        <taxon>Cytophagia</taxon>
        <taxon>Cytophagales</taxon>
        <taxon>Spirosomataceae</taxon>
        <taxon>Dyadobacter</taxon>
    </lineage>
</organism>
<keyword evidence="4" id="KW-0808">Transferase</keyword>
<keyword evidence="14" id="KW-1185">Reference proteome</keyword>
<dbReference type="InterPro" id="IPR011622">
    <property type="entry name" value="7TMR_DISM_rcpt_extracell_dom2"/>
</dbReference>
<feature type="domain" description="7TM-DISM receptor extracellular" evidence="10">
    <location>
        <begin position="160"/>
        <end position="365"/>
    </location>
</feature>